<dbReference type="GO" id="GO:0046872">
    <property type="term" value="F:metal ion binding"/>
    <property type="evidence" value="ECO:0007669"/>
    <property type="project" value="UniProtKB-KW"/>
</dbReference>
<reference evidence="8 9" key="1">
    <citation type="submission" date="2010-06" db="EMBL/GenBank/DDBJ databases">
        <title>Complete sequence chromosome of Methanohalobium evestigatum Z-7303.</title>
        <authorList>
            <consortium name="US DOE Joint Genome Institute"/>
            <person name="Lucas S."/>
            <person name="Copeland A."/>
            <person name="Lapidus A."/>
            <person name="Cheng J.-F."/>
            <person name="Bruce D."/>
            <person name="Goodwin L."/>
            <person name="Pitluck S."/>
            <person name="Saunders E."/>
            <person name="Detter J.C."/>
            <person name="Han C."/>
            <person name="Tapia R."/>
            <person name="Land M."/>
            <person name="Hauser L."/>
            <person name="Kyrpides N."/>
            <person name="Mikhailova N."/>
            <person name="Sieprawska-Lupa M."/>
            <person name="Whitman W.B."/>
            <person name="Anderson I."/>
            <person name="Woyke T."/>
        </authorList>
    </citation>
    <scope>NUCLEOTIDE SEQUENCE [LARGE SCALE GENOMIC DNA]</scope>
    <source>
        <strain evidence="9">ATCC BAA-1072 / DSM 3721 / NBRC 107634 / OCM 161 / Z-7303</strain>
    </source>
</reference>
<dbReference type="Proteomes" id="UP000000391">
    <property type="component" value="Chromosome"/>
</dbReference>
<dbReference type="GO" id="GO:0004061">
    <property type="term" value="F:arylformamidase activity"/>
    <property type="evidence" value="ECO:0007669"/>
    <property type="project" value="UniProtKB-EC"/>
</dbReference>
<dbReference type="EMBL" id="CP002069">
    <property type="protein sequence ID" value="ADI74505.1"/>
    <property type="molecule type" value="Genomic_DNA"/>
</dbReference>
<comment type="subunit">
    <text evidence="3">Homodimer.</text>
</comment>
<dbReference type="STRING" id="644295.Metev_1665"/>
<sequence>MFENTATKKVIDISVGISSSTPVYPGDPVPDIKKVYCLPDDRASVSSISMGSHTGTHIDAPSHILEDGKSVDSLSLDTLIGNALVVDLSDVSETIKKSDLENIFNKLDAAENLDILLIKTQNSNLWNDFSTVGMESMISLDKSAGECIVENGFKTVGIDGFSVDVEPDLEVHRLLLENEINIIECLNFNGVSDGTYSFVCLPIKMEGCDGSPARAILINNP</sequence>
<evidence type="ECO:0000256" key="6">
    <source>
        <dbReference type="ARBA" id="ARBA00022833"/>
    </source>
</evidence>
<protein>
    <submittedName>
        <fullName evidence="8">Arylformamidase</fullName>
        <ecNumber evidence="8">3.5.1.9</ecNumber>
    </submittedName>
</protein>
<dbReference type="AlphaFoldDB" id="D7EAY8"/>
<dbReference type="InterPro" id="IPR007325">
    <property type="entry name" value="KFase/CYL"/>
</dbReference>
<dbReference type="PANTHER" id="PTHR31118:SF12">
    <property type="entry name" value="CYCLASE-LIKE PROTEIN 2"/>
    <property type="match status" value="1"/>
</dbReference>
<dbReference type="EC" id="3.5.1.9" evidence="8"/>
<dbReference type="InterPro" id="IPR037175">
    <property type="entry name" value="KFase_sf"/>
</dbReference>
<keyword evidence="6" id="KW-0862">Zinc</keyword>
<accession>D7EAY8</accession>
<evidence type="ECO:0000256" key="4">
    <source>
        <dbReference type="ARBA" id="ARBA00022723"/>
    </source>
</evidence>
<evidence type="ECO:0000256" key="2">
    <source>
        <dbReference type="ARBA" id="ARBA00005023"/>
    </source>
</evidence>
<keyword evidence="7" id="KW-0823">Tryptophan catabolism</keyword>
<evidence type="ECO:0000256" key="3">
    <source>
        <dbReference type="ARBA" id="ARBA00011738"/>
    </source>
</evidence>
<dbReference type="GeneID" id="9347307"/>
<comment type="pathway">
    <text evidence="2">Amino-acid degradation.</text>
</comment>
<evidence type="ECO:0000313" key="9">
    <source>
        <dbReference type="Proteomes" id="UP000000391"/>
    </source>
</evidence>
<gene>
    <name evidence="8" type="ordered locus">Metev_1665</name>
</gene>
<dbReference type="FunFam" id="3.50.30.50:FF:000001">
    <property type="entry name" value="Kynurenine formamidase"/>
    <property type="match status" value="1"/>
</dbReference>
<name>D7EAY8_METEZ</name>
<keyword evidence="9" id="KW-1185">Reference proteome</keyword>
<dbReference type="HOGENOM" id="CLU_030671_3_1_2"/>
<dbReference type="PANTHER" id="PTHR31118">
    <property type="entry name" value="CYCLASE-LIKE PROTEIN 2"/>
    <property type="match status" value="1"/>
</dbReference>
<evidence type="ECO:0000256" key="7">
    <source>
        <dbReference type="ARBA" id="ARBA00023079"/>
    </source>
</evidence>
<dbReference type="KEGG" id="mev:Metev_1665"/>
<evidence type="ECO:0000256" key="5">
    <source>
        <dbReference type="ARBA" id="ARBA00022801"/>
    </source>
</evidence>
<evidence type="ECO:0000313" key="8">
    <source>
        <dbReference type="EMBL" id="ADI74505.1"/>
    </source>
</evidence>
<dbReference type="Pfam" id="PF04199">
    <property type="entry name" value="Cyclase"/>
    <property type="match status" value="1"/>
</dbReference>
<keyword evidence="4" id="KW-0479">Metal-binding</keyword>
<dbReference type="Gene3D" id="3.50.30.50">
    <property type="entry name" value="Putative cyclase"/>
    <property type="match status" value="1"/>
</dbReference>
<dbReference type="RefSeq" id="WP_013195070.1">
    <property type="nucleotide sequence ID" value="NC_014253.1"/>
</dbReference>
<keyword evidence="5 8" id="KW-0378">Hydrolase</keyword>
<comment type="cofactor">
    <cofactor evidence="1">
        <name>Zn(2+)</name>
        <dbReference type="ChEBI" id="CHEBI:29105"/>
    </cofactor>
</comment>
<dbReference type="SUPFAM" id="SSF102198">
    <property type="entry name" value="Putative cyclase"/>
    <property type="match status" value="1"/>
</dbReference>
<dbReference type="GO" id="GO:0019441">
    <property type="term" value="P:L-tryptophan catabolic process to kynurenine"/>
    <property type="evidence" value="ECO:0007669"/>
    <property type="project" value="InterPro"/>
</dbReference>
<dbReference type="OrthoDB" id="9014at2157"/>
<evidence type="ECO:0000256" key="1">
    <source>
        <dbReference type="ARBA" id="ARBA00001947"/>
    </source>
</evidence>
<proteinExistence type="predicted"/>
<organism evidence="8 9">
    <name type="scientific">Methanohalobium evestigatum (strain ATCC BAA-1072 / DSM 3721 / NBRC 107634 / OCM 161 / Z-7303)</name>
    <dbReference type="NCBI Taxonomy" id="644295"/>
    <lineage>
        <taxon>Archaea</taxon>
        <taxon>Methanobacteriati</taxon>
        <taxon>Methanobacteriota</taxon>
        <taxon>Stenosarchaea group</taxon>
        <taxon>Methanomicrobia</taxon>
        <taxon>Methanosarcinales</taxon>
        <taxon>Methanosarcinaceae</taxon>
        <taxon>Methanohalobium</taxon>
    </lineage>
</organism>